<dbReference type="InterPro" id="IPR043857">
    <property type="entry name" value="DUF5819"/>
</dbReference>
<evidence type="ECO:0000313" key="1">
    <source>
        <dbReference type="EMBL" id="MDX3131034.1"/>
    </source>
</evidence>
<dbReference type="Proteomes" id="UP001273589">
    <property type="component" value="Unassembled WGS sequence"/>
</dbReference>
<reference evidence="1" key="1">
    <citation type="journal article" date="2023" name="Microb. Genom.">
        <title>Mesoterricola silvestris gen. nov., sp. nov., Mesoterricola sediminis sp. nov., Geothrix oryzae sp. nov., Geothrix edaphica sp. nov., Geothrix rubra sp. nov., and Geothrix limicola sp. nov., six novel members of Acidobacteriota isolated from soils.</title>
        <authorList>
            <person name="Weisberg A.J."/>
            <person name="Pearce E."/>
            <person name="Kramer C.G."/>
            <person name="Chang J.H."/>
            <person name="Clarke C.R."/>
        </authorList>
    </citation>
    <scope>NUCLEOTIDE SEQUENCE</scope>
    <source>
        <strain evidence="1">ND06-05F</strain>
    </source>
</reference>
<gene>
    <name evidence="1" type="ORF">PV367_14835</name>
</gene>
<dbReference type="Pfam" id="PF19136">
    <property type="entry name" value="DUF5819"/>
    <property type="match status" value="1"/>
</dbReference>
<proteinExistence type="predicted"/>
<dbReference type="RefSeq" id="WP_319692038.1">
    <property type="nucleotide sequence ID" value="NZ_JARAWN010000073.1"/>
</dbReference>
<accession>A0AAJ2PPP0</accession>
<comment type="caution">
    <text evidence="1">The sequence shown here is derived from an EMBL/GenBank/DDBJ whole genome shotgun (WGS) entry which is preliminary data.</text>
</comment>
<sequence>MTWHVAAVFLALAPENGISQTYKEQIDGYSRPTFARDWKLFAPNPLQENTAVWARVESASPDGRRQVSDWVDLTGQDIAAIRGNPLPSHAHQNLLRRAWDFYAKTHDLRDGHRVDRRGDLSEQYLKRIALQRLGRGDSSGTQTVAIQFRQQVTPVRPPHWDTRDAGTGVTVRAAAPGTQPWWPVREHDYEGLGL</sequence>
<organism evidence="1 2">
    <name type="scientific">Streptomyces europaeiscabiei</name>
    <dbReference type="NCBI Taxonomy" id="146819"/>
    <lineage>
        <taxon>Bacteria</taxon>
        <taxon>Bacillati</taxon>
        <taxon>Actinomycetota</taxon>
        <taxon>Actinomycetes</taxon>
        <taxon>Kitasatosporales</taxon>
        <taxon>Streptomycetaceae</taxon>
        <taxon>Streptomyces</taxon>
    </lineage>
</organism>
<protein>
    <submittedName>
        <fullName evidence="1">DUF5819 family protein</fullName>
    </submittedName>
</protein>
<name>A0AAJ2PPP0_9ACTN</name>
<evidence type="ECO:0000313" key="2">
    <source>
        <dbReference type="Proteomes" id="UP001273589"/>
    </source>
</evidence>
<dbReference type="AlphaFoldDB" id="A0AAJ2PPP0"/>
<dbReference type="EMBL" id="JARAWN010000073">
    <property type="protein sequence ID" value="MDX3131034.1"/>
    <property type="molecule type" value="Genomic_DNA"/>
</dbReference>